<dbReference type="InterPro" id="IPR040096">
    <property type="entry name" value="Ric1"/>
</dbReference>
<dbReference type="GO" id="GO:0042147">
    <property type="term" value="P:retrograde transport, endosome to Golgi"/>
    <property type="evidence" value="ECO:0007669"/>
    <property type="project" value="TreeGrafter"/>
</dbReference>
<dbReference type="GO" id="GO:0034066">
    <property type="term" value="C:Ric1-Rgp1 guanyl-nucleotide exchange factor complex"/>
    <property type="evidence" value="ECO:0007669"/>
    <property type="project" value="InterPro"/>
</dbReference>
<keyword evidence="2" id="KW-1185">Reference proteome</keyword>
<dbReference type="GO" id="GO:0000139">
    <property type="term" value="C:Golgi membrane"/>
    <property type="evidence" value="ECO:0007669"/>
    <property type="project" value="TreeGrafter"/>
</dbReference>
<reference evidence="1" key="2">
    <citation type="submission" date="2017-10" db="EMBL/GenBank/DDBJ databases">
        <title>Ladona fulva Genome sequencing and assembly.</title>
        <authorList>
            <person name="Murali S."/>
            <person name="Richards S."/>
            <person name="Bandaranaike D."/>
            <person name="Bellair M."/>
            <person name="Blankenburg K."/>
            <person name="Chao H."/>
            <person name="Dinh H."/>
            <person name="Doddapaneni H."/>
            <person name="Dugan-Rocha S."/>
            <person name="Elkadiri S."/>
            <person name="Gnanaolivu R."/>
            <person name="Hernandez B."/>
            <person name="Skinner E."/>
            <person name="Javaid M."/>
            <person name="Lee S."/>
            <person name="Li M."/>
            <person name="Ming W."/>
            <person name="Munidasa M."/>
            <person name="Muniz J."/>
            <person name="Nguyen L."/>
            <person name="Hughes D."/>
            <person name="Osuji N."/>
            <person name="Pu L.-L."/>
            <person name="Puazo M."/>
            <person name="Qu C."/>
            <person name="Quiroz J."/>
            <person name="Raj R."/>
            <person name="Weissenberger G."/>
            <person name="Xin Y."/>
            <person name="Zou X."/>
            <person name="Han Y."/>
            <person name="Worley K."/>
            <person name="Muzny D."/>
            <person name="Gibbs R."/>
        </authorList>
    </citation>
    <scope>NUCLEOTIDE SEQUENCE</scope>
    <source>
        <strain evidence="1">Sampled in the wild</strain>
    </source>
</reference>
<dbReference type="AlphaFoldDB" id="A0A8K0P8F6"/>
<organism evidence="1 2">
    <name type="scientific">Ladona fulva</name>
    <name type="common">Scarce chaser dragonfly</name>
    <name type="synonym">Libellula fulva</name>
    <dbReference type="NCBI Taxonomy" id="123851"/>
    <lineage>
        <taxon>Eukaryota</taxon>
        <taxon>Metazoa</taxon>
        <taxon>Ecdysozoa</taxon>
        <taxon>Arthropoda</taxon>
        <taxon>Hexapoda</taxon>
        <taxon>Insecta</taxon>
        <taxon>Pterygota</taxon>
        <taxon>Palaeoptera</taxon>
        <taxon>Odonata</taxon>
        <taxon>Epiprocta</taxon>
        <taxon>Anisoptera</taxon>
        <taxon>Libelluloidea</taxon>
        <taxon>Libellulidae</taxon>
        <taxon>Ladona</taxon>
    </lineage>
</organism>
<dbReference type="PANTHER" id="PTHR22746">
    <property type="entry name" value="RAB6A-GEF COMPLEX PARTNER PROTEIN 1"/>
    <property type="match status" value="1"/>
</dbReference>
<evidence type="ECO:0000313" key="2">
    <source>
        <dbReference type="Proteomes" id="UP000792457"/>
    </source>
</evidence>
<gene>
    <name evidence="1" type="ORF">J437_LFUL014961</name>
</gene>
<name>A0A8K0P8F6_LADFU</name>
<sequence length="84" mass="9333">MVATTRGTVLRYGWDGHLHRDHCLDLRRIPFCNDQQVSKAVPILEPNTYVVDIEYSPLVGGFAVVLSDGRAAFLTASSLKFDPN</sequence>
<proteinExistence type="predicted"/>
<feature type="non-terminal residue" evidence="1">
    <location>
        <position position="84"/>
    </location>
</feature>
<evidence type="ECO:0000313" key="1">
    <source>
        <dbReference type="EMBL" id="KAG8239915.1"/>
    </source>
</evidence>
<dbReference type="OrthoDB" id="67540at2759"/>
<dbReference type="EMBL" id="KZ310280">
    <property type="protein sequence ID" value="KAG8239915.1"/>
    <property type="molecule type" value="Genomic_DNA"/>
</dbReference>
<dbReference type="Proteomes" id="UP000792457">
    <property type="component" value="Unassembled WGS sequence"/>
</dbReference>
<protein>
    <submittedName>
        <fullName evidence="1">Uncharacterized protein</fullName>
    </submittedName>
</protein>
<dbReference type="GO" id="GO:0006886">
    <property type="term" value="P:intracellular protein transport"/>
    <property type="evidence" value="ECO:0007669"/>
    <property type="project" value="InterPro"/>
</dbReference>
<comment type="caution">
    <text evidence="1">The sequence shown here is derived from an EMBL/GenBank/DDBJ whole genome shotgun (WGS) entry which is preliminary data.</text>
</comment>
<dbReference type="PANTHER" id="PTHR22746:SF10">
    <property type="entry name" value="GUANINE NUCLEOTIDE EXCHANGE FACTOR SUBUNIT RIC1"/>
    <property type="match status" value="1"/>
</dbReference>
<dbReference type="GO" id="GO:0005829">
    <property type="term" value="C:cytosol"/>
    <property type="evidence" value="ECO:0007669"/>
    <property type="project" value="TreeGrafter"/>
</dbReference>
<reference evidence="1" key="1">
    <citation type="submission" date="2013-04" db="EMBL/GenBank/DDBJ databases">
        <authorList>
            <person name="Qu J."/>
            <person name="Murali S.C."/>
            <person name="Bandaranaike D."/>
            <person name="Bellair M."/>
            <person name="Blankenburg K."/>
            <person name="Chao H."/>
            <person name="Dinh H."/>
            <person name="Doddapaneni H."/>
            <person name="Downs B."/>
            <person name="Dugan-Rocha S."/>
            <person name="Elkadiri S."/>
            <person name="Gnanaolivu R.D."/>
            <person name="Hernandez B."/>
            <person name="Javaid M."/>
            <person name="Jayaseelan J.C."/>
            <person name="Lee S."/>
            <person name="Li M."/>
            <person name="Ming W."/>
            <person name="Munidasa M."/>
            <person name="Muniz J."/>
            <person name="Nguyen L."/>
            <person name="Ongeri F."/>
            <person name="Osuji N."/>
            <person name="Pu L.-L."/>
            <person name="Puazo M."/>
            <person name="Qu C."/>
            <person name="Quiroz J."/>
            <person name="Raj R."/>
            <person name="Weissenberger G."/>
            <person name="Xin Y."/>
            <person name="Zou X."/>
            <person name="Han Y."/>
            <person name="Richards S."/>
            <person name="Worley K."/>
            <person name="Muzny D."/>
            <person name="Gibbs R."/>
        </authorList>
    </citation>
    <scope>NUCLEOTIDE SEQUENCE</scope>
    <source>
        <strain evidence="1">Sampled in the wild</strain>
    </source>
</reference>
<accession>A0A8K0P8F6</accession>